<dbReference type="InterPro" id="IPR005018">
    <property type="entry name" value="DOMON_domain"/>
</dbReference>
<dbReference type="InterPro" id="IPR006593">
    <property type="entry name" value="Cyt_b561/ferric_Rdtase_TM"/>
</dbReference>
<comment type="caution">
    <text evidence="10">The sequence shown here is derived from an EMBL/GenBank/DDBJ whole genome shotgun (WGS) entry which is preliminary data.</text>
</comment>
<evidence type="ECO:0000256" key="6">
    <source>
        <dbReference type="ARBA" id="ARBA00023136"/>
    </source>
</evidence>
<feature type="domain" description="DOMON" evidence="8">
    <location>
        <begin position="1"/>
        <end position="117"/>
    </location>
</feature>
<evidence type="ECO:0000256" key="2">
    <source>
        <dbReference type="ARBA" id="ARBA00022448"/>
    </source>
</evidence>
<evidence type="ECO:0000256" key="5">
    <source>
        <dbReference type="ARBA" id="ARBA00022989"/>
    </source>
</evidence>
<accession>A0AA88Y1M8</accession>
<keyword evidence="5 7" id="KW-1133">Transmembrane helix</keyword>
<keyword evidence="6 7" id="KW-0472">Membrane</keyword>
<dbReference type="GO" id="GO:0016020">
    <property type="term" value="C:membrane"/>
    <property type="evidence" value="ECO:0007669"/>
    <property type="project" value="UniProtKB-SubCell"/>
</dbReference>
<dbReference type="PROSITE" id="PS50836">
    <property type="entry name" value="DOMON"/>
    <property type="match status" value="1"/>
</dbReference>
<keyword evidence="4" id="KW-0249">Electron transport</keyword>
<evidence type="ECO:0000256" key="4">
    <source>
        <dbReference type="ARBA" id="ARBA00022982"/>
    </source>
</evidence>
<sequence>MTYKTTTNTVTFQMFAKGQGYVSIGFSDDQEMGNDQTITCTAGNNAMSIQHGYNPGKFAFRQYVGNQLSNVKIRQVDGMTSCMFTRPKRMAVLNPMAPNGSQLFDLDAEYYVLIAWGSTYPGTDVMVKHMELPIATKTKVDFNTYRIYSAGALPLESQIHGFLMLFAWMICAGLAAIISRYYKVGIGGNIVKGAALWFQSHRIAGLLTFGITAASFILIFIKVDGLTTVAVIHAWFGVALMAITTGQILFGLCRPGPDSRWRPMFNWGHWLSGKTLQILSAATCFLAFYASFIPERQRFYGIIVLSDASEKYDLKDSEKDTSSGDGKVKIFLLLYFLCMVAVLVGGALTIFMF</sequence>
<evidence type="ECO:0000256" key="3">
    <source>
        <dbReference type="ARBA" id="ARBA00022692"/>
    </source>
</evidence>
<feature type="transmembrane region" description="Helical" evidence="7">
    <location>
        <begin position="330"/>
        <end position="351"/>
    </location>
</feature>
<dbReference type="CDD" id="cd08760">
    <property type="entry name" value="Cyt_b561_FRRS1_like"/>
    <property type="match status" value="1"/>
</dbReference>
<evidence type="ECO:0008006" key="12">
    <source>
        <dbReference type="Google" id="ProtNLM"/>
    </source>
</evidence>
<dbReference type="Proteomes" id="UP001186944">
    <property type="component" value="Unassembled WGS sequence"/>
</dbReference>
<dbReference type="SMART" id="SM00665">
    <property type="entry name" value="B561"/>
    <property type="match status" value="1"/>
</dbReference>
<evidence type="ECO:0000313" key="11">
    <source>
        <dbReference type="Proteomes" id="UP001186944"/>
    </source>
</evidence>
<dbReference type="AlphaFoldDB" id="A0AA88Y1M8"/>
<protein>
    <recommendedName>
        <fullName evidence="12">Cytochrome b561 domain-containing protein</fullName>
    </recommendedName>
</protein>
<evidence type="ECO:0000256" key="1">
    <source>
        <dbReference type="ARBA" id="ARBA00004370"/>
    </source>
</evidence>
<feature type="transmembrane region" description="Helical" evidence="7">
    <location>
        <begin position="203"/>
        <end position="221"/>
    </location>
</feature>
<name>A0AA88Y1M8_PINIB</name>
<dbReference type="PANTHER" id="PTHR46902:SF1">
    <property type="entry name" value="DOMON DOMAIN-CONTAINING PROTEIN FRRS1L"/>
    <property type="match status" value="1"/>
</dbReference>
<dbReference type="GO" id="GO:1900449">
    <property type="term" value="P:regulation of glutamate receptor signaling pathway"/>
    <property type="evidence" value="ECO:0007669"/>
    <property type="project" value="InterPro"/>
</dbReference>
<comment type="subcellular location">
    <subcellularLocation>
        <location evidence="1">Membrane</location>
    </subcellularLocation>
</comment>
<proteinExistence type="predicted"/>
<dbReference type="Pfam" id="PF03351">
    <property type="entry name" value="DOMON"/>
    <property type="match status" value="1"/>
</dbReference>
<dbReference type="Pfam" id="PF03188">
    <property type="entry name" value="Cytochrom_B561"/>
    <property type="match status" value="1"/>
</dbReference>
<feature type="transmembrane region" description="Helical" evidence="7">
    <location>
        <begin position="274"/>
        <end position="292"/>
    </location>
</feature>
<keyword evidence="11" id="KW-1185">Reference proteome</keyword>
<evidence type="ECO:0000259" key="9">
    <source>
        <dbReference type="PROSITE" id="PS50939"/>
    </source>
</evidence>
<dbReference type="SMART" id="SM00664">
    <property type="entry name" value="DoH"/>
    <property type="match status" value="1"/>
</dbReference>
<evidence type="ECO:0000259" key="8">
    <source>
        <dbReference type="PROSITE" id="PS50836"/>
    </source>
</evidence>
<dbReference type="GO" id="GO:0099072">
    <property type="term" value="P:regulation of postsynaptic membrane neurotransmitter receptor levels"/>
    <property type="evidence" value="ECO:0007669"/>
    <property type="project" value="TreeGrafter"/>
</dbReference>
<organism evidence="10 11">
    <name type="scientific">Pinctada imbricata</name>
    <name type="common">Atlantic pearl-oyster</name>
    <name type="synonym">Pinctada martensii</name>
    <dbReference type="NCBI Taxonomy" id="66713"/>
    <lineage>
        <taxon>Eukaryota</taxon>
        <taxon>Metazoa</taxon>
        <taxon>Spiralia</taxon>
        <taxon>Lophotrochozoa</taxon>
        <taxon>Mollusca</taxon>
        <taxon>Bivalvia</taxon>
        <taxon>Autobranchia</taxon>
        <taxon>Pteriomorphia</taxon>
        <taxon>Pterioida</taxon>
        <taxon>Pterioidea</taxon>
        <taxon>Pteriidae</taxon>
        <taxon>Pinctada</taxon>
    </lineage>
</organism>
<gene>
    <name evidence="10" type="ORF">FSP39_022565</name>
</gene>
<dbReference type="PANTHER" id="PTHR46902">
    <property type="entry name" value="DOMON DOMAIN-CONTAINING PROTEIN FRRS1L"/>
    <property type="match status" value="1"/>
</dbReference>
<keyword evidence="2" id="KW-0813">Transport</keyword>
<feature type="domain" description="Cytochrome b561" evidence="9">
    <location>
        <begin position="123"/>
        <end position="325"/>
    </location>
</feature>
<dbReference type="PROSITE" id="PS50939">
    <property type="entry name" value="CYTOCHROME_B561"/>
    <property type="match status" value="1"/>
</dbReference>
<evidence type="ECO:0000313" key="10">
    <source>
        <dbReference type="EMBL" id="KAK3096053.1"/>
    </source>
</evidence>
<feature type="transmembrane region" description="Helical" evidence="7">
    <location>
        <begin position="162"/>
        <end position="182"/>
    </location>
</feature>
<reference evidence="10" key="1">
    <citation type="submission" date="2019-08" db="EMBL/GenBank/DDBJ databases">
        <title>The improved chromosome-level genome for the pearl oyster Pinctada fucata martensii using PacBio sequencing and Hi-C.</title>
        <authorList>
            <person name="Zheng Z."/>
        </authorList>
    </citation>
    <scope>NUCLEOTIDE SEQUENCE</scope>
    <source>
        <strain evidence="10">ZZ-2019</strain>
        <tissue evidence="10">Adductor muscle</tissue>
    </source>
</reference>
<feature type="transmembrane region" description="Helical" evidence="7">
    <location>
        <begin position="233"/>
        <end position="253"/>
    </location>
</feature>
<dbReference type="InterPro" id="IPR042789">
    <property type="entry name" value="FRRS1L"/>
</dbReference>
<evidence type="ECO:0000256" key="7">
    <source>
        <dbReference type="SAM" id="Phobius"/>
    </source>
</evidence>
<dbReference type="EMBL" id="VSWD01000008">
    <property type="protein sequence ID" value="KAK3096053.1"/>
    <property type="molecule type" value="Genomic_DNA"/>
</dbReference>
<dbReference type="Gene3D" id="1.20.120.1770">
    <property type="match status" value="1"/>
</dbReference>
<keyword evidence="3 7" id="KW-0812">Transmembrane</keyword>